<dbReference type="InterPro" id="IPR025990">
    <property type="entry name" value="zinc_ribbon_bacterial"/>
</dbReference>
<dbReference type="PIRSF" id="PIRSF037225">
    <property type="entry name" value="UCP037225"/>
    <property type="match status" value="1"/>
</dbReference>
<evidence type="ECO:0008006" key="2">
    <source>
        <dbReference type="Google" id="ProtNLM"/>
    </source>
</evidence>
<reference evidence="1" key="1">
    <citation type="submission" date="2018-05" db="EMBL/GenBank/DDBJ databases">
        <authorList>
            <person name="Lanie J.A."/>
            <person name="Ng W.-L."/>
            <person name="Kazmierczak K.M."/>
            <person name="Andrzejewski T.M."/>
            <person name="Davidsen T.M."/>
            <person name="Wayne K.J."/>
            <person name="Tettelin H."/>
            <person name="Glass J.I."/>
            <person name="Rusch D."/>
            <person name="Podicherti R."/>
            <person name="Tsui H.-C.T."/>
            <person name="Winkler M.E."/>
        </authorList>
    </citation>
    <scope>NUCLEOTIDE SEQUENCE</scope>
</reference>
<organism evidence="1">
    <name type="scientific">marine metagenome</name>
    <dbReference type="NCBI Taxonomy" id="408172"/>
    <lineage>
        <taxon>unclassified sequences</taxon>
        <taxon>metagenomes</taxon>
        <taxon>ecological metagenomes</taxon>
    </lineage>
</organism>
<protein>
    <recommendedName>
        <fullName evidence="2">CPXCG motif-containing cysteine-rich protein</fullName>
    </recommendedName>
</protein>
<dbReference type="AlphaFoldDB" id="A0A381X7F6"/>
<accession>A0A381X7F6</accession>
<dbReference type="InterPro" id="IPR017143">
    <property type="entry name" value="UCP037225"/>
</dbReference>
<name>A0A381X7F6_9ZZZZ</name>
<dbReference type="EMBL" id="UINC01014175">
    <property type="protein sequence ID" value="SVA60674.1"/>
    <property type="molecule type" value="Genomic_DNA"/>
</dbReference>
<dbReference type="Pfam" id="PF14255">
    <property type="entry name" value="Zn_ribbon_21"/>
    <property type="match status" value="1"/>
</dbReference>
<proteinExistence type="predicted"/>
<evidence type="ECO:0000313" key="1">
    <source>
        <dbReference type="EMBL" id="SVA60674.1"/>
    </source>
</evidence>
<sequence>MDQHEQFFNCPYCAQRISMLVDLSVSTQNYIEDCEICCRPIEINYEVSKNEVTRFEASCS</sequence>
<gene>
    <name evidence="1" type="ORF">METZ01_LOCUS113528</name>
</gene>
<dbReference type="SUPFAM" id="SSF57783">
    <property type="entry name" value="Zinc beta-ribbon"/>
    <property type="match status" value="1"/>
</dbReference>